<reference evidence="1 2" key="1">
    <citation type="submission" date="2020-08" db="EMBL/GenBank/DDBJ databases">
        <title>Genomic Encyclopedia of Type Strains, Phase III (KMG-III): the genomes of soil and plant-associated and newly described type strains.</title>
        <authorList>
            <person name="Whitman W."/>
        </authorList>
    </citation>
    <scope>NUCLEOTIDE SEQUENCE [LARGE SCALE GENOMIC DNA]</scope>
    <source>
        <strain evidence="1 2">CECT 8075</strain>
    </source>
</reference>
<proteinExistence type="predicted"/>
<evidence type="ECO:0000313" key="1">
    <source>
        <dbReference type="EMBL" id="MBB3205495.1"/>
    </source>
</evidence>
<evidence type="ECO:0000313" key="2">
    <source>
        <dbReference type="Proteomes" id="UP000536179"/>
    </source>
</evidence>
<name>A0A7W5H518_9BACT</name>
<gene>
    <name evidence="1" type="ORF">FHS27_001295</name>
</gene>
<protein>
    <submittedName>
        <fullName evidence="1">Uncharacterized protein</fullName>
    </submittedName>
</protein>
<dbReference type="AlphaFoldDB" id="A0A7W5H518"/>
<organism evidence="1 2">
    <name type="scientific">Aporhodopirellula rubra</name>
    <dbReference type="NCBI Taxonomy" id="980271"/>
    <lineage>
        <taxon>Bacteria</taxon>
        <taxon>Pseudomonadati</taxon>
        <taxon>Planctomycetota</taxon>
        <taxon>Planctomycetia</taxon>
        <taxon>Pirellulales</taxon>
        <taxon>Pirellulaceae</taxon>
        <taxon>Aporhodopirellula</taxon>
    </lineage>
</organism>
<keyword evidence="2" id="KW-1185">Reference proteome</keyword>
<dbReference type="EMBL" id="JACHXU010000003">
    <property type="protein sequence ID" value="MBB3205495.1"/>
    <property type="molecule type" value="Genomic_DNA"/>
</dbReference>
<accession>A0A7W5H518</accession>
<dbReference type="Proteomes" id="UP000536179">
    <property type="component" value="Unassembled WGS sequence"/>
</dbReference>
<sequence length="102" mass="11619">MNRNRDAVGSSSLSGAASAELDCWTRRTLNNLRVLRGRRIGDQRRLRSALRTGETIERLLEKSRKSDAVRAMDEIDLAECLAQRWIREIHRILDDATVVETG</sequence>
<comment type="caution">
    <text evidence="1">The sequence shown here is derived from an EMBL/GenBank/DDBJ whole genome shotgun (WGS) entry which is preliminary data.</text>
</comment>